<dbReference type="PROSITE" id="PS01116">
    <property type="entry name" value="XANTH_URACIL_PERMASE"/>
    <property type="match status" value="1"/>
</dbReference>
<dbReference type="EMBL" id="SEYY01002474">
    <property type="protein sequence ID" value="KAB7504752.1"/>
    <property type="molecule type" value="Genomic_DNA"/>
</dbReference>
<feature type="transmembrane region" description="Helical" evidence="7">
    <location>
        <begin position="63"/>
        <end position="93"/>
    </location>
</feature>
<feature type="transmembrane region" description="Helical" evidence="7">
    <location>
        <begin position="105"/>
        <end position="125"/>
    </location>
</feature>
<comment type="subcellular location">
    <subcellularLocation>
        <location evidence="1">Membrane</location>
        <topology evidence="1">Multi-pass membrane protein</topology>
    </subcellularLocation>
</comment>
<dbReference type="PANTHER" id="PTHR11119">
    <property type="entry name" value="XANTHINE-URACIL / VITAMIN C PERMEASE FAMILY MEMBER"/>
    <property type="match status" value="1"/>
</dbReference>
<dbReference type="GO" id="GO:0022857">
    <property type="term" value="F:transmembrane transporter activity"/>
    <property type="evidence" value="ECO:0007669"/>
    <property type="project" value="InterPro"/>
</dbReference>
<dbReference type="Pfam" id="PF00860">
    <property type="entry name" value="Xan_ur_permease"/>
    <property type="match status" value="1"/>
</dbReference>
<keyword evidence="6 7" id="KW-0472">Membrane</keyword>
<evidence type="ECO:0000256" key="5">
    <source>
        <dbReference type="ARBA" id="ARBA00022989"/>
    </source>
</evidence>
<dbReference type="InterPro" id="IPR006043">
    <property type="entry name" value="NCS2"/>
</dbReference>
<dbReference type="GO" id="GO:0005886">
    <property type="term" value="C:plasma membrane"/>
    <property type="evidence" value="ECO:0007669"/>
    <property type="project" value="UniProtKB-ARBA"/>
</dbReference>
<organism evidence="8 9">
    <name type="scientific">Armadillidium nasatum</name>
    <dbReference type="NCBI Taxonomy" id="96803"/>
    <lineage>
        <taxon>Eukaryota</taxon>
        <taxon>Metazoa</taxon>
        <taxon>Ecdysozoa</taxon>
        <taxon>Arthropoda</taxon>
        <taxon>Crustacea</taxon>
        <taxon>Multicrustacea</taxon>
        <taxon>Malacostraca</taxon>
        <taxon>Eumalacostraca</taxon>
        <taxon>Peracarida</taxon>
        <taxon>Isopoda</taxon>
        <taxon>Oniscidea</taxon>
        <taxon>Crinocheta</taxon>
        <taxon>Armadillidiidae</taxon>
        <taxon>Armadillidium</taxon>
    </lineage>
</organism>
<comment type="similarity">
    <text evidence="2">Belongs to the nucleobase:cation symporter-2 (NCS2) (TC 2.A.40) family.</text>
</comment>
<dbReference type="AlphaFoldDB" id="A0A5N5TDY8"/>
<accession>A0A5N5TDY8</accession>
<protein>
    <submittedName>
        <fullName evidence="8">Putative nucleobase-ascorbate transporter 9</fullName>
    </submittedName>
</protein>
<evidence type="ECO:0000256" key="7">
    <source>
        <dbReference type="SAM" id="Phobius"/>
    </source>
</evidence>
<evidence type="ECO:0000313" key="9">
    <source>
        <dbReference type="Proteomes" id="UP000326759"/>
    </source>
</evidence>
<evidence type="ECO:0000256" key="2">
    <source>
        <dbReference type="ARBA" id="ARBA00008821"/>
    </source>
</evidence>
<keyword evidence="4 7" id="KW-0812">Transmembrane</keyword>
<dbReference type="OrthoDB" id="1641903at2759"/>
<sequence>MFLKRIEEQHYMFGHYIYRYSIGDVAANNGANNAHSKVGEKREVTNEVPIKTDMTYGVEDTPPWYLCIFLAFQHYMIMAGSMMGIPFILSSLFCIGEDDPAKGQLISTFLFSSGIITFLQTTFGVRLPIVQGSTFAFLIPTIAIITTSYPTCETYDFGNLTKFERDELWMVRMREIQGAVGFLLNWISPLTIVPTITLVGLSLFKAAADKAAGQWGVQPPPKHAINRGIATEGIGCIIAAMLGTGNGTTSFSENIGALRVTRVASRRVIQVASIFMIVCGVFAKFGAFLGTLPDPVVGGIFMVMFGIIAAVGLSNLQSVDLNSSRNLFVLGISLFFGLSVPEWVEKNSDLIQTGSVIADQLIIVLLRTQISIRFWVNIIFFY</sequence>
<keyword evidence="3" id="KW-0813">Transport</keyword>
<reference evidence="8 9" key="1">
    <citation type="journal article" date="2019" name="PLoS Biol.">
        <title>Sex chromosomes control vertical transmission of feminizing Wolbachia symbionts in an isopod.</title>
        <authorList>
            <person name="Becking T."/>
            <person name="Chebbi M.A."/>
            <person name="Giraud I."/>
            <person name="Moumen B."/>
            <person name="Laverre T."/>
            <person name="Caubet Y."/>
            <person name="Peccoud J."/>
            <person name="Gilbert C."/>
            <person name="Cordaux R."/>
        </authorList>
    </citation>
    <scope>NUCLEOTIDE SEQUENCE [LARGE SCALE GENOMIC DNA]</scope>
    <source>
        <strain evidence="8">ANa2</strain>
        <tissue evidence="8">Whole body excluding digestive tract and cuticle</tissue>
    </source>
</reference>
<evidence type="ECO:0000256" key="6">
    <source>
        <dbReference type="ARBA" id="ARBA00023136"/>
    </source>
</evidence>
<evidence type="ECO:0000256" key="1">
    <source>
        <dbReference type="ARBA" id="ARBA00004141"/>
    </source>
</evidence>
<gene>
    <name evidence="8" type="primary">NAT9</name>
    <name evidence="8" type="ORF">Anas_12589</name>
</gene>
<keyword evidence="5 7" id="KW-1133">Transmembrane helix</keyword>
<comment type="caution">
    <text evidence="8">The sequence shown here is derived from an EMBL/GenBank/DDBJ whole genome shotgun (WGS) entry which is preliminary data.</text>
</comment>
<feature type="transmembrane region" description="Helical" evidence="7">
    <location>
        <begin position="179"/>
        <end position="204"/>
    </location>
</feature>
<evidence type="ECO:0000256" key="3">
    <source>
        <dbReference type="ARBA" id="ARBA00022448"/>
    </source>
</evidence>
<keyword evidence="9" id="KW-1185">Reference proteome</keyword>
<evidence type="ECO:0000256" key="4">
    <source>
        <dbReference type="ARBA" id="ARBA00022692"/>
    </source>
</evidence>
<name>A0A5N5TDY8_9CRUS</name>
<proteinExistence type="inferred from homology"/>
<feature type="transmembrane region" description="Helical" evidence="7">
    <location>
        <begin position="296"/>
        <end position="315"/>
    </location>
</feature>
<evidence type="ECO:0000313" key="8">
    <source>
        <dbReference type="EMBL" id="KAB7504752.1"/>
    </source>
</evidence>
<dbReference type="InterPro" id="IPR006042">
    <property type="entry name" value="Xan_ur_permease"/>
</dbReference>
<feature type="transmembrane region" description="Helical" evidence="7">
    <location>
        <begin position="327"/>
        <end position="344"/>
    </location>
</feature>
<feature type="transmembrane region" description="Helical" evidence="7">
    <location>
        <begin position="268"/>
        <end position="290"/>
    </location>
</feature>
<dbReference type="Proteomes" id="UP000326759">
    <property type="component" value="Unassembled WGS sequence"/>
</dbReference>